<feature type="domain" description="Cytidyltransferase-like" evidence="4">
    <location>
        <begin position="31"/>
        <end position="119"/>
    </location>
</feature>
<dbReference type="SUPFAM" id="SSF52374">
    <property type="entry name" value="Nucleotidylyl transferase"/>
    <property type="match status" value="1"/>
</dbReference>
<dbReference type="GO" id="GO:0033785">
    <property type="term" value="F:heptose 7-phosphate kinase activity"/>
    <property type="evidence" value="ECO:0007669"/>
    <property type="project" value="TreeGrafter"/>
</dbReference>
<reference evidence="5 6" key="1">
    <citation type="submission" date="2018-02" db="EMBL/GenBank/DDBJ databases">
        <title>Genome sequence of Desulfovibrio carbinolicus DSM 3852.</title>
        <authorList>
            <person name="Wilbanks E."/>
            <person name="Skennerton C.T."/>
            <person name="Orphan V.J."/>
        </authorList>
    </citation>
    <scope>NUCLEOTIDE SEQUENCE [LARGE SCALE GENOMIC DNA]</scope>
    <source>
        <strain evidence="5 6">DSM 3852</strain>
        <plasmid evidence="6">pdcar1</plasmid>
    </source>
</reference>
<dbReference type="PANTHER" id="PTHR46969">
    <property type="entry name" value="BIFUNCTIONAL PROTEIN HLDE"/>
    <property type="match status" value="1"/>
</dbReference>
<keyword evidence="5" id="KW-0614">Plasmid</keyword>
<dbReference type="Gene3D" id="3.40.50.620">
    <property type="entry name" value="HUPs"/>
    <property type="match status" value="1"/>
</dbReference>
<dbReference type="InterPro" id="IPR011611">
    <property type="entry name" value="PfkB_dom"/>
</dbReference>
<dbReference type="Pfam" id="PF01467">
    <property type="entry name" value="CTP_transf_like"/>
    <property type="match status" value="1"/>
</dbReference>
<accession>A0A4V0YRF5</accession>
<evidence type="ECO:0000256" key="2">
    <source>
        <dbReference type="ARBA" id="ARBA00023277"/>
    </source>
</evidence>
<dbReference type="Pfam" id="PF00294">
    <property type="entry name" value="PfkB"/>
    <property type="match status" value="1"/>
</dbReference>
<dbReference type="EMBL" id="CP026539">
    <property type="protein sequence ID" value="QAZ69622.1"/>
    <property type="molecule type" value="Genomic_DNA"/>
</dbReference>
<dbReference type="Proteomes" id="UP000293296">
    <property type="component" value="Plasmid pDCAR1"/>
</dbReference>
<keyword evidence="5" id="KW-0808">Transferase</keyword>
<protein>
    <submittedName>
        <fullName evidence="5">Cytidyltransferase</fullName>
    </submittedName>
</protein>
<name>A0A4V0YRF5_9BACT</name>
<organism evidence="5 6">
    <name type="scientific">Solidesulfovibrio carbinolicus</name>
    <dbReference type="NCBI Taxonomy" id="296842"/>
    <lineage>
        <taxon>Bacteria</taxon>
        <taxon>Pseudomonadati</taxon>
        <taxon>Thermodesulfobacteriota</taxon>
        <taxon>Desulfovibrionia</taxon>
        <taxon>Desulfovibrionales</taxon>
        <taxon>Desulfovibrionaceae</taxon>
        <taxon>Solidesulfovibrio</taxon>
    </lineage>
</organism>
<evidence type="ECO:0000259" key="4">
    <source>
        <dbReference type="Pfam" id="PF01467"/>
    </source>
</evidence>
<keyword evidence="6" id="KW-1185">Reference proteome</keyword>
<keyword evidence="1" id="KW-0511">Multifunctional enzyme</keyword>
<dbReference type="RefSeq" id="WP_129356083.1">
    <property type="nucleotide sequence ID" value="NZ_CP026539.1"/>
</dbReference>
<keyword evidence="2" id="KW-0119">Carbohydrate metabolism</keyword>
<dbReference type="SUPFAM" id="SSF53613">
    <property type="entry name" value="Ribokinase-like"/>
    <property type="match status" value="1"/>
</dbReference>
<dbReference type="PANTHER" id="PTHR46969:SF1">
    <property type="entry name" value="BIFUNCTIONAL PROTEIN HLDE"/>
    <property type="match status" value="1"/>
</dbReference>
<evidence type="ECO:0000313" key="5">
    <source>
        <dbReference type="EMBL" id="QAZ69622.1"/>
    </source>
</evidence>
<feature type="domain" description="Carbohydrate kinase PfkB" evidence="3">
    <location>
        <begin position="196"/>
        <end position="487"/>
    </location>
</feature>
<sequence>MSAVERKIKTIAELGEIAASLRKQGKRVVLCHGVFDLLHIGHIRYLTQAKEHGDVLMVSLTPDRFVDKGPDRPAFTESLRAEALASLGETDYVAVNEWPTAEQTLRIIRPAVYAKGDEFKDVASDPAGKIGPEAEVVREIGAELVFTSDIVFSSSNLINKYIAKYGEEMDEYLRMFRKRYPLAELLGKLEAMRDLKVLVVGDTILDEYQITAALGKSSKDPILALKYLSHDLYAGGALAVANHVAGFAGEVGLLTMLGETQRHEGFIRDRLRPNVTPHFFTRPQAPTTLKRRFIDEGSLNKVLEIYVMKDDPLPAELDAALCDRLRQLLAGYDMVIVADFGHGMVSSAMVEALAAQAPFLAVNTQANAGNRGFNTIGRYPRADFFALAEHELRLETRDQVSEVRPLLVEVGGRLGVRAALVTQGARGCSLWTPQREFVRVPSFSSTVVDRVGAGDALFSVAAMACFMDVHEELVAFFGNVAGSLAVRILGNDKFVDRRSMKKYITATMK</sequence>
<dbReference type="GO" id="GO:0033786">
    <property type="term" value="F:heptose-1-phosphate adenylyltransferase activity"/>
    <property type="evidence" value="ECO:0007669"/>
    <property type="project" value="TreeGrafter"/>
</dbReference>
<dbReference type="Gene3D" id="3.40.1190.20">
    <property type="match status" value="1"/>
</dbReference>
<evidence type="ECO:0000256" key="1">
    <source>
        <dbReference type="ARBA" id="ARBA00023268"/>
    </source>
</evidence>
<gene>
    <name evidence="5" type="ORF">C3Y92_20335</name>
</gene>
<evidence type="ECO:0000313" key="6">
    <source>
        <dbReference type="Proteomes" id="UP000293296"/>
    </source>
</evidence>
<proteinExistence type="predicted"/>
<dbReference type="GO" id="GO:0005829">
    <property type="term" value="C:cytosol"/>
    <property type="evidence" value="ECO:0007669"/>
    <property type="project" value="TreeGrafter"/>
</dbReference>
<geneLocation type="plasmid" evidence="6">
    <name>pdcar1</name>
</geneLocation>
<dbReference type="InterPro" id="IPR029056">
    <property type="entry name" value="Ribokinase-like"/>
</dbReference>
<dbReference type="InterPro" id="IPR004821">
    <property type="entry name" value="Cyt_trans-like"/>
</dbReference>
<dbReference type="KEGG" id="dcb:C3Y92_20335"/>
<dbReference type="OrthoDB" id="9795543at2"/>
<dbReference type="InterPro" id="IPR014729">
    <property type="entry name" value="Rossmann-like_a/b/a_fold"/>
</dbReference>
<dbReference type="NCBIfam" id="TIGR00125">
    <property type="entry name" value="cyt_tran_rel"/>
    <property type="match status" value="1"/>
</dbReference>
<evidence type="ECO:0000259" key="3">
    <source>
        <dbReference type="Pfam" id="PF00294"/>
    </source>
</evidence>
<dbReference type="AlphaFoldDB" id="A0A4V0YRF5"/>